<gene>
    <name evidence="3" type="ORF">DFJ64_1213</name>
</gene>
<accession>A0A3D9VES2</accession>
<evidence type="ECO:0000313" key="4">
    <source>
        <dbReference type="Proteomes" id="UP000256485"/>
    </source>
</evidence>
<organism evidence="3 4">
    <name type="scientific">Thermasporomyces composti</name>
    <dbReference type="NCBI Taxonomy" id="696763"/>
    <lineage>
        <taxon>Bacteria</taxon>
        <taxon>Bacillati</taxon>
        <taxon>Actinomycetota</taxon>
        <taxon>Actinomycetes</taxon>
        <taxon>Propionibacteriales</taxon>
        <taxon>Nocardioidaceae</taxon>
        <taxon>Thermasporomyces</taxon>
    </lineage>
</organism>
<feature type="transmembrane region" description="Helical" evidence="1">
    <location>
        <begin position="35"/>
        <end position="57"/>
    </location>
</feature>
<protein>
    <submittedName>
        <fullName evidence="3">Putative membrane protein</fullName>
    </submittedName>
</protein>
<dbReference type="Pfam" id="PF09990">
    <property type="entry name" value="DUF2231"/>
    <property type="match status" value="1"/>
</dbReference>
<dbReference type="AlphaFoldDB" id="A0A3D9VES2"/>
<dbReference type="EMBL" id="QTUC01000001">
    <property type="protein sequence ID" value="REF35821.1"/>
    <property type="molecule type" value="Genomic_DNA"/>
</dbReference>
<keyword evidence="4" id="KW-1185">Reference proteome</keyword>
<keyword evidence="1" id="KW-0812">Transmembrane</keyword>
<dbReference type="OrthoDB" id="9795104at2"/>
<reference evidence="3 4" key="1">
    <citation type="submission" date="2018-08" db="EMBL/GenBank/DDBJ databases">
        <title>Sequencing the genomes of 1000 actinobacteria strains.</title>
        <authorList>
            <person name="Klenk H.-P."/>
        </authorList>
    </citation>
    <scope>NUCLEOTIDE SEQUENCE [LARGE SCALE GENOMIC DNA]</scope>
    <source>
        <strain evidence="3 4">DSM 22891</strain>
    </source>
</reference>
<keyword evidence="1" id="KW-1133">Transmembrane helix</keyword>
<comment type="caution">
    <text evidence="3">The sequence shown here is derived from an EMBL/GenBank/DDBJ whole genome shotgun (WGS) entry which is preliminary data.</text>
</comment>
<evidence type="ECO:0000259" key="2">
    <source>
        <dbReference type="Pfam" id="PF09990"/>
    </source>
</evidence>
<dbReference type="InterPro" id="IPR019251">
    <property type="entry name" value="DUF2231_TM"/>
</dbReference>
<name>A0A3D9VES2_THECX</name>
<keyword evidence="1" id="KW-0472">Membrane</keyword>
<evidence type="ECO:0000313" key="3">
    <source>
        <dbReference type="EMBL" id="REF35821.1"/>
    </source>
</evidence>
<feature type="transmembrane region" description="Helical" evidence="1">
    <location>
        <begin position="63"/>
        <end position="85"/>
    </location>
</feature>
<feature type="transmembrane region" description="Helical" evidence="1">
    <location>
        <begin position="97"/>
        <end position="116"/>
    </location>
</feature>
<feature type="domain" description="DUF2231" evidence="2">
    <location>
        <begin position="23"/>
        <end position="160"/>
    </location>
</feature>
<proteinExistence type="predicted"/>
<dbReference type="RefSeq" id="WP_115849546.1">
    <property type="nucleotide sequence ID" value="NZ_QTUC01000001.1"/>
</dbReference>
<sequence>MAEAQSQPRLAKRPVTRLAGPYGHPVHPALITVPIGAWLAALIFDLASHVVATPAFLTQGARWLIAIGILGALAAAVFGLLDLFAIPGRTPAFRTGLVHMSINIVVVAAYVINLLLRVGDPVTGPVSWGLVVFSAVSLALLGWSGYLGGKLAYGYGVRVADETRQAEGFRTVPAKAH</sequence>
<dbReference type="Proteomes" id="UP000256485">
    <property type="component" value="Unassembled WGS sequence"/>
</dbReference>
<feature type="transmembrane region" description="Helical" evidence="1">
    <location>
        <begin position="128"/>
        <end position="148"/>
    </location>
</feature>
<evidence type="ECO:0000256" key="1">
    <source>
        <dbReference type="SAM" id="Phobius"/>
    </source>
</evidence>